<protein>
    <submittedName>
        <fullName evidence="2">Class I SAM-dependent methyltransferase</fullName>
    </submittedName>
</protein>
<gene>
    <name evidence="2" type="ORF">M0H32_16340</name>
</gene>
<keyword evidence="2" id="KW-0489">Methyltransferase</keyword>
<dbReference type="Proteomes" id="UP001431221">
    <property type="component" value="Unassembled WGS sequence"/>
</dbReference>
<dbReference type="SUPFAM" id="SSF53335">
    <property type="entry name" value="S-adenosyl-L-methionine-dependent methyltransferases"/>
    <property type="match status" value="1"/>
</dbReference>
<dbReference type="GO" id="GO:0032259">
    <property type="term" value="P:methylation"/>
    <property type="evidence" value="ECO:0007669"/>
    <property type="project" value="UniProtKB-KW"/>
</dbReference>
<dbReference type="EMBL" id="JALNMJ010000011">
    <property type="protein sequence ID" value="MCK7613737.1"/>
    <property type="molecule type" value="Genomic_DNA"/>
</dbReference>
<dbReference type="InterPro" id="IPR029063">
    <property type="entry name" value="SAM-dependent_MTases_sf"/>
</dbReference>
<feature type="domain" description="Methyltransferase type 11" evidence="1">
    <location>
        <begin position="45"/>
        <end position="139"/>
    </location>
</feature>
<dbReference type="GO" id="GO:0008168">
    <property type="term" value="F:methyltransferase activity"/>
    <property type="evidence" value="ECO:0007669"/>
    <property type="project" value="UniProtKB-KW"/>
</dbReference>
<sequence length="268" mass="29255">MMVAEAKYDTWMAGQSYEHYMGRWSRMVATRFLDWLDAPNDADWLELGCGTGALTSAILRKCAPKSLVATDASQDFVAHARRTIADPRASFQAAAAEKLPADDGSFDVVTSGLVLNFVRGRAAGLAEMKRVLRPGGLLSFYVWDYPGGGVGFIDAFWKAAASLEPKAKELDEASRFPFCTRDGLAGLCAEAGIDNPDIFQVEVVTEFADFEAFWHPFTLGAGPAPGYCESLSEDRRSALKSRLKEQLGHNSPISLMARAWAVKAECRV</sequence>
<dbReference type="Gene3D" id="3.40.50.150">
    <property type="entry name" value="Vaccinia Virus protein VP39"/>
    <property type="match status" value="1"/>
</dbReference>
<reference evidence="2" key="1">
    <citation type="submission" date="2022-04" db="EMBL/GenBank/DDBJ databases">
        <title>Roseibium sp. CAU 1639 isolated from mud.</title>
        <authorList>
            <person name="Kim W."/>
        </authorList>
    </citation>
    <scope>NUCLEOTIDE SEQUENCE</scope>
    <source>
        <strain evidence="2">CAU 1639</strain>
    </source>
</reference>
<dbReference type="CDD" id="cd02440">
    <property type="entry name" value="AdoMet_MTases"/>
    <property type="match status" value="1"/>
</dbReference>
<proteinExistence type="predicted"/>
<organism evidence="2 3">
    <name type="scientific">Roseibium sediminicola</name>
    <dbReference type="NCBI Taxonomy" id="2933272"/>
    <lineage>
        <taxon>Bacteria</taxon>
        <taxon>Pseudomonadati</taxon>
        <taxon>Pseudomonadota</taxon>
        <taxon>Alphaproteobacteria</taxon>
        <taxon>Hyphomicrobiales</taxon>
        <taxon>Stappiaceae</taxon>
        <taxon>Roseibium</taxon>
    </lineage>
</organism>
<accession>A0ABT0GXF5</accession>
<name>A0ABT0GXF5_9HYPH</name>
<evidence type="ECO:0000313" key="2">
    <source>
        <dbReference type="EMBL" id="MCK7613737.1"/>
    </source>
</evidence>
<dbReference type="InterPro" id="IPR013216">
    <property type="entry name" value="Methyltransf_11"/>
</dbReference>
<dbReference type="RefSeq" id="WP_248155906.1">
    <property type="nucleotide sequence ID" value="NZ_JALNMJ010000011.1"/>
</dbReference>
<keyword evidence="2" id="KW-0808">Transferase</keyword>
<evidence type="ECO:0000259" key="1">
    <source>
        <dbReference type="Pfam" id="PF08241"/>
    </source>
</evidence>
<evidence type="ECO:0000313" key="3">
    <source>
        <dbReference type="Proteomes" id="UP001431221"/>
    </source>
</evidence>
<dbReference type="PANTHER" id="PTHR42912:SF80">
    <property type="entry name" value="METHYLTRANSFERASE DOMAIN-CONTAINING PROTEIN"/>
    <property type="match status" value="1"/>
</dbReference>
<dbReference type="PANTHER" id="PTHR42912">
    <property type="entry name" value="METHYLTRANSFERASE"/>
    <property type="match status" value="1"/>
</dbReference>
<dbReference type="InterPro" id="IPR050508">
    <property type="entry name" value="Methyltransf_Superfamily"/>
</dbReference>
<keyword evidence="3" id="KW-1185">Reference proteome</keyword>
<comment type="caution">
    <text evidence="2">The sequence shown here is derived from an EMBL/GenBank/DDBJ whole genome shotgun (WGS) entry which is preliminary data.</text>
</comment>
<dbReference type="Pfam" id="PF08241">
    <property type="entry name" value="Methyltransf_11"/>
    <property type="match status" value="1"/>
</dbReference>